<feature type="compositionally biased region" description="Basic and acidic residues" evidence="6">
    <location>
        <begin position="54"/>
        <end position="85"/>
    </location>
</feature>
<proteinExistence type="predicted"/>
<feature type="region of interest" description="Disordered" evidence="6">
    <location>
        <begin position="37"/>
        <end position="226"/>
    </location>
</feature>
<dbReference type="PANTHER" id="PTHR47808:SF2">
    <property type="entry name" value="LEM DOMAIN-CONTAINING PROTEIN 2"/>
    <property type="match status" value="1"/>
</dbReference>
<dbReference type="GO" id="GO:0034399">
    <property type="term" value="C:nuclear periphery"/>
    <property type="evidence" value="ECO:0007669"/>
    <property type="project" value="TreeGrafter"/>
</dbReference>
<comment type="caution">
    <text evidence="9">The sequence shown here is derived from an EMBL/GenBank/DDBJ whole genome shotgun (WGS) entry which is preliminary data.</text>
</comment>
<dbReference type="Pfam" id="PF09402">
    <property type="entry name" value="MSC"/>
    <property type="match status" value="1"/>
</dbReference>
<evidence type="ECO:0000256" key="1">
    <source>
        <dbReference type="ARBA" id="ARBA00004126"/>
    </source>
</evidence>
<keyword evidence="4 7" id="KW-0472">Membrane</keyword>
<evidence type="ECO:0000313" key="9">
    <source>
        <dbReference type="EMBL" id="CDO54173.1"/>
    </source>
</evidence>
<feature type="transmembrane region" description="Helical" evidence="7">
    <location>
        <begin position="493"/>
        <end position="511"/>
    </location>
</feature>
<dbReference type="EMBL" id="CCBN010000007">
    <property type="protein sequence ID" value="CDO54173.1"/>
    <property type="molecule type" value="Genomic_DNA"/>
</dbReference>
<name>A0A0J9XAA1_GEOCN</name>
<gene>
    <name evidence="9" type="ORF">BN980_GECA07s00340g</name>
</gene>
<feature type="region of interest" description="Disordered" evidence="6">
    <location>
        <begin position="1"/>
        <end position="24"/>
    </location>
</feature>
<evidence type="ECO:0000256" key="5">
    <source>
        <dbReference type="ARBA" id="ARBA00023242"/>
    </source>
</evidence>
<dbReference type="OrthoDB" id="2503928at2759"/>
<keyword evidence="2 7" id="KW-0812">Transmembrane</keyword>
<evidence type="ECO:0000259" key="8">
    <source>
        <dbReference type="Pfam" id="PF09402"/>
    </source>
</evidence>
<evidence type="ECO:0000256" key="2">
    <source>
        <dbReference type="ARBA" id="ARBA00022692"/>
    </source>
</evidence>
<evidence type="ECO:0000256" key="4">
    <source>
        <dbReference type="ARBA" id="ARBA00023136"/>
    </source>
</evidence>
<organism evidence="9 10">
    <name type="scientific">Geotrichum candidum</name>
    <name type="common">Oospora lactis</name>
    <name type="synonym">Dipodascus geotrichum</name>
    <dbReference type="NCBI Taxonomy" id="1173061"/>
    <lineage>
        <taxon>Eukaryota</taxon>
        <taxon>Fungi</taxon>
        <taxon>Dikarya</taxon>
        <taxon>Ascomycota</taxon>
        <taxon>Saccharomycotina</taxon>
        <taxon>Dipodascomycetes</taxon>
        <taxon>Dipodascales</taxon>
        <taxon>Dipodascaceae</taxon>
        <taxon>Geotrichum</taxon>
    </lineage>
</organism>
<evidence type="ECO:0000256" key="6">
    <source>
        <dbReference type="SAM" id="MobiDB-lite"/>
    </source>
</evidence>
<dbReference type="InterPro" id="IPR044780">
    <property type="entry name" value="Heh2/Src1"/>
</dbReference>
<keyword evidence="5" id="KW-0539">Nucleus</keyword>
<evidence type="ECO:0000256" key="7">
    <source>
        <dbReference type="SAM" id="Phobius"/>
    </source>
</evidence>
<dbReference type="GO" id="GO:0005637">
    <property type="term" value="C:nuclear inner membrane"/>
    <property type="evidence" value="ECO:0007669"/>
    <property type="project" value="InterPro"/>
</dbReference>
<feature type="compositionally biased region" description="Basic and acidic residues" evidence="6">
    <location>
        <begin position="178"/>
        <end position="187"/>
    </location>
</feature>
<evidence type="ECO:0000313" key="10">
    <source>
        <dbReference type="Proteomes" id="UP000242525"/>
    </source>
</evidence>
<comment type="subcellular location">
    <subcellularLocation>
        <location evidence="1">Nucleus membrane</location>
    </subcellularLocation>
</comment>
<dbReference type="GO" id="GO:0071763">
    <property type="term" value="P:nuclear membrane organization"/>
    <property type="evidence" value="ECO:0007669"/>
    <property type="project" value="TreeGrafter"/>
</dbReference>
<feature type="compositionally biased region" description="Polar residues" evidence="6">
    <location>
        <begin position="131"/>
        <end position="141"/>
    </location>
</feature>
<keyword evidence="3 7" id="KW-1133">Transmembrane helix</keyword>
<dbReference type="STRING" id="1173061.A0A0J9XAA1"/>
<dbReference type="InterPro" id="IPR018996">
    <property type="entry name" value="Man1/Src1-like_C"/>
</dbReference>
<feature type="compositionally biased region" description="Polar residues" evidence="6">
    <location>
        <begin position="95"/>
        <end position="110"/>
    </location>
</feature>
<protein>
    <submittedName>
        <fullName evidence="9">Similar to Saccharomyces cerevisiae YDR458C HEH2 Inner nuclear membrane (INM) protein</fullName>
    </submittedName>
</protein>
<reference evidence="9" key="1">
    <citation type="submission" date="2014-03" db="EMBL/GenBank/DDBJ databases">
        <authorList>
            <person name="Casaregola S."/>
        </authorList>
    </citation>
    <scope>NUCLEOTIDE SEQUENCE [LARGE SCALE GENOMIC DNA]</scope>
    <source>
        <strain evidence="9">CLIB 918</strain>
    </source>
</reference>
<feature type="domain" description="Man1/Src1-like C-terminal" evidence="8">
    <location>
        <begin position="244"/>
        <end position="617"/>
    </location>
</feature>
<dbReference type="PANTHER" id="PTHR47808">
    <property type="entry name" value="INNER NUCLEAR MEMBRANE PROTEIN HEH2-RELATED"/>
    <property type="match status" value="1"/>
</dbReference>
<dbReference type="AlphaFoldDB" id="A0A0J9XAA1"/>
<evidence type="ECO:0000256" key="3">
    <source>
        <dbReference type="ARBA" id="ARBA00022989"/>
    </source>
</evidence>
<keyword evidence="10" id="KW-1185">Reference proteome</keyword>
<sequence length="621" mass="68808">MKSRAAKPATASSSVTTAELEDIEISEYIREEKITIENSVVVIADSDDDVNTPETDRKKRPLEDETAEPLRKRQELEGDVEKEPVQTDSASSAAPSITPSQQEPPQTPAKQQADHASFHTPATSFKEKKNNSAQKQNSLSAGSGAGRRITVREPSASPVATTKKESVLAKSPVSPATVKDKAKKESEPVATVSDSEEAETEVSSAENDSDVETKPENAGEGEQEDSEAASVLGQVLEGILLVLVVISLAFTARWFAAEQFKAGYCGVTEAPHSIQQWYYNPPQGLQDYVSKEYIVGRAQQFIDEIRPQCVECPEHAVCSDGFHSECEPGYIKVESILSVGGYLPVPPYCKLDTSREDRYNKLKKKALEILRERNGRVICGTKIDSKIEASELRKLLFDLEKDTIDQAEFEDIWDNILIDIESESDITIHYSQPTIQGSTSAGDDQEKPDSVGTATPRALTLQSTSESQVTLACKVHRALADGLARYSFELRCFLVFLLLFRIIYTVLAARARRQARLQRLADHVIERLRQQIFEAEDDLSGRTLRGVGVVQAKREFFERLQVPLPAANPVTEQSATTTELNNIWKQITKLIEQSDLVEVKQVIIYGEILRMWEYVGSNATA</sequence>
<dbReference type="GO" id="GO:0003682">
    <property type="term" value="F:chromatin binding"/>
    <property type="evidence" value="ECO:0007669"/>
    <property type="project" value="InterPro"/>
</dbReference>
<dbReference type="Proteomes" id="UP000242525">
    <property type="component" value="Unassembled WGS sequence"/>
</dbReference>
<accession>A0A0J9XAA1</accession>
<dbReference type="GO" id="GO:0005783">
    <property type="term" value="C:endoplasmic reticulum"/>
    <property type="evidence" value="ECO:0007669"/>
    <property type="project" value="TreeGrafter"/>
</dbReference>